<organism evidence="2 3">
    <name type="scientific">Macrostomum lignano</name>
    <dbReference type="NCBI Taxonomy" id="282301"/>
    <lineage>
        <taxon>Eukaryota</taxon>
        <taxon>Metazoa</taxon>
        <taxon>Spiralia</taxon>
        <taxon>Lophotrochozoa</taxon>
        <taxon>Platyhelminthes</taxon>
        <taxon>Rhabditophora</taxon>
        <taxon>Macrostomorpha</taxon>
        <taxon>Macrostomida</taxon>
        <taxon>Macrostomidae</taxon>
        <taxon>Macrostomum</taxon>
    </lineage>
</organism>
<name>A0A267H7I4_9PLAT</name>
<protein>
    <submittedName>
        <fullName evidence="2">Uncharacterized protein</fullName>
    </submittedName>
</protein>
<feature type="compositionally biased region" description="Basic and acidic residues" evidence="1">
    <location>
        <begin position="55"/>
        <end position="64"/>
    </location>
</feature>
<dbReference type="AlphaFoldDB" id="A0A267H7I4"/>
<sequence>MCRWGCSLVDSTYMCKWCGTRFCKECLLGDFYGRMKEPGQCRVCNQKRCQGKRVEFVTKPRDPADEAASGRGSGRRGVGGASAKSGRSSKSAKSAGSKKKKSSSAGGGKKKKSAGKKKRGKK</sequence>
<feature type="compositionally biased region" description="Gly residues" evidence="1">
    <location>
        <begin position="71"/>
        <end position="80"/>
    </location>
</feature>
<dbReference type="OrthoDB" id="5970946at2759"/>
<reference evidence="2 3" key="1">
    <citation type="submission" date="2017-06" db="EMBL/GenBank/DDBJ databases">
        <title>A platform for efficient transgenesis in Macrostomum lignano, a flatworm model organism for stem cell research.</title>
        <authorList>
            <person name="Berezikov E."/>
        </authorList>
    </citation>
    <scope>NUCLEOTIDE SEQUENCE [LARGE SCALE GENOMIC DNA]</scope>
    <source>
        <strain evidence="2">DV1</strain>
        <tissue evidence="2">Whole organism</tissue>
    </source>
</reference>
<keyword evidence="3" id="KW-1185">Reference proteome</keyword>
<feature type="compositionally biased region" description="Basic residues" evidence="1">
    <location>
        <begin position="96"/>
        <end position="122"/>
    </location>
</feature>
<dbReference type="Proteomes" id="UP000215902">
    <property type="component" value="Unassembled WGS sequence"/>
</dbReference>
<feature type="compositionally biased region" description="Low complexity" evidence="1">
    <location>
        <begin position="81"/>
        <end position="95"/>
    </location>
</feature>
<comment type="caution">
    <text evidence="2">The sequence shown here is derived from an EMBL/GenBank/DDBJ whole genome shotgun (WGS) entry which is preliminary data.</text>
</comment>
<feature type="region of interest" description="Disordered" evidence="1">
    <location>
        <begin position="55"/>
        <end position="122"/>
    </location>
</feature>
<evidence type="ECO:0000313" key="2">
    <source>
        <dbReference type="EMBL" id="PAA94226.1"/>
    </source>
</evidence>
<gene>
    <name evidence="2" type="ORF">BOX15_Mlig010606g1</name>
</gene>
<evidence type="ECO:0000256" key="1">
    <source>
        <dbReference type="SAM" id="MobiDB-lite"/>
    </source>
</evidence>
<evidence type="ECO:0000313" key="3">
    <source>
        <dbReference type="Proteomes" id="UP000215902"/>
    </source>
</evidence>
<accession>A0A267H7I4</accession>
<dbReference type="EMBL" id="NIVC01000013">
    <property type="protein sequence ID" value="PAA94226.1"/>
    <property type="molecule type" value="Genomic_DNA"/>
</dbReference>
<proteinExistence type="predicted"/>